<protein>
    <recommendedName>
        <fullName evidence="8">Methylated-DNA--protein-cysteine methyltransferase</fullName>
        <ecNumber evidence="8">2.1.1.63</ecNumber>
    </recommendedName>
    <alternativeName>
        <fullName evidence="8">6-O-methylguanine-DNA methyltransferase</fullName>
        <shortName evidence="8">MGMT</shortName>
    </alternativeName>
    <alternativeName>
        <fullName evidence="8">O-6-methylguanine-DNA-alkyltransferase</fullName>
    </alternativeName>
</protein>
<dbReference type="GO" id="GO:0032259">
    <property type="term" value="P:methylation"/>
    <property type="evidence" value="ECO:0007669"/>
    <property type="project" value="UniProtKB-KW"/>
</dbReference>
<comment type="similarity">
    <text evidence="8">Belongs to the MGMT family.</text>
</comment>
<evidence type="ECO:0000256" key="3">
    <source>
        <dbReference type="ARBA" id="ARBA00022603"/>
    </source>
</evidence>
<keyword evidence="5 8" id="KW-0227">DNA damage</keyword>
<dbReference type="HAMAP" id="MF_00772">
    <property type="entry name" value="OGT"/>
    <property type="match status" value="1"/>
</dbReference>
<accession>A0ABW3D724</accession>
<dbReference type="InterPro" id="IPR008332">
    <property type="entry name" value="MethylG_MeTrfase_N"/>
</dbReference>
<comment type="miscellaneous">
    <text evidence="8">This enzyme catalyzes only one turnover and therefore is not strictly catalytic. According to one definition, an enzyme is a biocatalyst that acts repeatedly and over many reaction cycles.</text>
</comment>
<keyword evidence="4 8" id="KW-0808">Transferase</keyword>
<dbReference type="InterPro" id="IPR014048">
    <property type="entry name" value="MethylDNA_cys_MeTrfase_DNA-bd"/>
</dbReference>
<feature type="domain" description="Methylated-DNA-[protein]-cysteine S-methyltransferase DNA binding" evidence="9">
    <location>
        <begin position="90"/>
        <end position="169"/>
    </location>
</feature>
<gene>
    <name evidence="11" type="ORF">ACFQ03_08840</name>
</gene>
<comment type="caution">
    <text evidence="11">The sequence shown here is derived from an EMBL/GenBank/DDBJ whole genome shotgun (WGS) entry which is preliminary data.</text>
</comment>
<comment type="catalytic activity">
    <reaction evidence="1 8">
        <text>a 4-O-methyl-thymidine in DNA + L-cysteinyl-[protein] = a thymidine in DNA + S-methyl-L-cysteinyl-[protein]</text>
        <dbReference type="Rhea" id="RHEA:53428"/>
        <dbReference type="Rhea" id="RHEA-COMP:10131"/>
        <dbReference type="Rhea" id="RHEA-COMP:10132"/>
        <dbReference type="Rhea" id="RHEA-COMP:13555"/>
        <dbReference type="Rhea" id="RHEA-COMP:13556"/>
        <dbReference type="ChEBI" id="CHEBI:29950"/>
        <dbReference type="ChEBI" id="CHEBI:82612"/>
        <dbReference type="ChEBI" id="CHEBI:137386"/>
        <dbReference type="ChEBI" id="CHEBI:137387"/>
        <dbReference type="EC" id="2.1.1.63"/>
    </reaction>
</comment>
<keyword evidence="3 8" id="KW-0489">Methyltransferase</keyword>
<feature type="domain" description="Methylguanine DNA methyltransferase ribonuclease-like" evidence="10">
    <location>
        <begin position="20"/>
        <end position="86"/>
    </location>
</feature>
<name>A0ABW3D724_9BACL</name>
<evidence type="ECO:0000256" key="5">
    <source>
        <dbReference type="ARBA" id="ARBA00022763"/>
    </source>
</evidence>
<evidence type="ECO:0000256" key="1">
    <source>
        <dbReference type="ARBA" id="ARBA00001286"/>
    </source>
</evidence>
<comment type="subcellular location">
    <subcellularLocation>
        <location evidence="8">Cytoplasm</location>
    </subcellularLocation>
</comment>
<dbReference type="InterPro" id="IPR036631">
    <property type="entry name" value="MGMT_N_sf"/>
</dbReference>
<evidence type="ECO:0000259" key="10">
    <source>
        <dbReference type="Pfam" id="PF02870"/>
    </source>
</evidence>
<evidence type="ECO:0000313" key="12">
    <source>
        <dbReference type="Proteomes" id="UP001597120"/>
    </source>
</evidence>
<evidence type="ECO:0000256" key="7">
    <source>
        <dbReference type="ARBA" id="ARBA00049348"/>
    </source>
</evidence>
<dbReference type="InterPro" id="IPR036388">
    <property type="entry name" value="WH-like_DNA-bd_sf"/>
</dbReference>
<dbReference type="EMBL" id="JBHTIU010000028">
    <property type="protein sequence ID" value="MFD0869257.1"/>
    <property type="molecule type" value="Genomic_DNA"/>
</dbReference>
<evidence type="ECO:0000259" key="9">
    <source>
        <dbReference type="Pfam" id="PF01035"/>
    </source>
</evidence>
<dbReference type="EC" id="2.1.1.63" evidence="8"/>
<comment type="function">
    <text evidence="8">Involved in the cellular defense against the biological effects of O6-methylguanine (O6-MeG) and O4-methylthymine (O4-MeT) in DNA. Repairs the methylated nucleobase in DNA by stoichiometrically transferring the methyl group to a cysteine residue in the enzyme. This is a suicide reaction: the enzyme is irreversibly inactivated.</text>
</comment>
<proteinExistence type="inferred from homology"/>
<evidence type="ECO:0000256" key="2">
    <source>
        <dbReference type="ARBA" id="ARBA00022490"/>
    </source>
</evidence>
<dbReference type="GO" id="GO:0003908">
    <property type="term" value="F:methylated-DNA-[protein]-cysteine S-methyltransferase activity"/>
    <property type="evidence" value="ECO:0007669"/>
    <property type="project" value="UniProtKB-EC"/>
</dbReference>
<dbReference type="SUPFAM" id="SSF46767">
    <property type="entry name" value="Methylated DNA-protein cysteine methyltransferase, C-terminal domain"/>
    <property type="match status" value="1"/>
</dbReference>
<evidence type="ECO:0000256" key="4">
    <source>
        <dbReference type="ARBA" id="ARBA00022679"/>
    </source>
</evidence>
<dbReference type="SUPFAM" id="SSF53155">
    <property type="entry name" value="Methylated DNA-protein cysteine methyltransferase domain"/>
    <property type="match status" value="1"/>
</dbReference>
<keyword evidence="12" id="KW-1185">Reference proteome</keyword>
<comment type="catalytic activity">
    <reaction evidence="7 8">
        <text>a 6-O-methyl-2'-deoxyguanosine in DNA + L-cysteinyl-[protein] = S-methyl-L-cysteinyl-[protein] + a 2'-deoxyguanosine in DNA</text>
        <dbReference type="Rhea" id="RHEA:24000"/>
        <dbReference type="Rhea" id="RHEA-COMP:10131"/>
        <dbReference type="Rhea" id="RHEA-COMP:10132"/>
        <dbReference type="Rhea" id="RHEA-COMP:11367"/>
        <dbReference type="Rhea" id="RHEA-COMP:11368"/>
        <dbReference type="ChEBI" id="CHEBI:29950"/>
        <dbReference type="ChEBI" id="CHEBI:82612"/>
        <dbReference type="ChEBI" id="CHEBI:85445"/>
        <dbReference type="ChEBI" id="CHEBI:85448"/>
        <dbReference type="EC" id="2.1.1.63"/>
    </reaction>
</comment>
<organism evidence="11 12">
    <name type="scientific">Paenibacillus residui</name>
    <dbReference type="NCBI Taxonomy" id="629724"/>
    <lineage>
        <taxon>Bacteria</taxon>
        <taxon>Bacillati</taxon>
        <taxon>Bacillota</taxon>
        <taxon>Bacilli</taxon>
        <taxon>Bacillales</taxon>
        <taxon>Paenibacillaceae</taxon>
        <taxon>Paenibacillus</taxon>
    </lineage>
</organism>
<dbReference type="PROSITE" id="PS00374">
    <property type="entry name" value="MGMT"/>
    <property type="match status" value="1"/>
</dbReference>
<dbReference type="PANTHER" id="PTHR10815">
    <property type="entry name" value="METHYLATED-DNA--PROTEIN-CYSTEINE METHYLTRANSFERASE"/>
    <property type="match status" value="1"/>
</dbReference>
<dbReference type="Pfam" id="PF02870">
    <property type="entry name" value="Methyltransf_1N"/>
    <property type="match status" value="1"/>
</dbReference>
<dbReference type="Gene3D" id="1.10.10.10">
    <property type="entry name" value="Winged helix-like DNA-binding domain superfamily/Winged helix DNA-binding domain"/>
    <property type="match status" value="1"/>
</dbReference>
<dbReference type="PANTHER" id="PTHR10815:SF12">
    <property type="entry name" value="METHYLATED-DNA--PROTEIN-CYSTEINE METHYLTRANSFERASE, INDUCIBLE"/>
    <property type="match status" value="1"/>
</dbReference>
<keyword evidence="6 8" id="KW-0234">DNA repair</keyword>
<evidence type="ECO:0000313" key="11">
    <source>
        <dbReference type="EMBL" id="MFD0869257.1"/>
    </source>
</evidence>
<dbReference type="Gene3D" id="3.30.160.70">
    <property type="entry name" value="Methylated DNA-protein cysteine methyltransferase domain"/>
    <property type="match status" value="1"/>
</dbReference>
<dbReference type="InterPro" id="IPR036217">
    <property type="entry name" value="MethylDNA_cys_MeTrfase_DNAb"/>
</dbReference>
<evidence type="ECO:0000256" key="8">
    <source>
        <dbReference type="HAMAP-Rule" id="MF_00772"/>
    </source>
</evidence>
<dbReference type="Pfam" id="PF01035">
    <property type="entry name" value="DNA_binding_1"/>
    <property type="match status" value="1"/>
</dbReference>
<dbReference type="InterPro" id="IPR001497">
    <property type="entry name" value="MethylDNA_cys_MeTrfase_AS"/>
</dbReference>
<reference evidence="12" key="1">
    <citation type="journal article" date="2019" name="Int. J. Syst. Evol. Microbiol.">
        <title>The Global Catalogue of Microorganisms (GCM) 10K type strain sequencing project: providing services to taxonomists for standard genome sequencing and annotation.</title>
        <authorList>
            <consortium name="The Broad Institute Genomics Platform"/>
            <consortium name="The Broad Institute Genome Sequencing Center for Infectious Disease"/>
            <person name="Wu L."/>
            <person name="Ma J."/>
        </authorList>
    </citation>
    <scope>NUCLEOTIDE SEQUENCE [LARGE SCALE GENOMIC DNA]</scope>
    <source>
        <strain evidence="12">CCUG 57263</strain>
    </source>
</reference>
<sequence>MNSNQEVIYWAPYSRGRSQFYLSASERGLCCITLPNESFIRLERQIIKRYPRARMVRSDDRLASYIRELDEYFHGIRTRFESPLDPGGTPFQQQVWNELRQIPYGQTRSYSELADAVRRPKAVRAVGAANANNPLPIFVPCHRVIGKNAKLVGYRGGIDLKSELLELERQTNGIRTSIRAE</sequence>
<feature type="active site" description="Nucleophile; methyl group acceptor" evidence="8">
    <location>
        <position position="141"/>
    </location>
</feature>
<dbReference type="RefSeq" id="WP_379287537.1">
    <property type="nucleotide sequence ID" value="NZ_JBHTIU010000028.1"/>
</dbReference>
<dbReference type="CDD" id="cd06445">
    <property type="entry name" value="ATase"/>
    <property type="match status" value="1"/>
</dbReference>
<dbReference type="Proteomes" id="UP001597120">
    <property type="component" value="Unassembled WGS sequence"/>
</dbReference>
<dbReference type="NCBIfam" id="TIGR00589">
    <property type="entry name" value="ogt"/>
    <property type="match status" value="1"/>
</dbReference>
<keyword evidence="2 8" id="KW-0963">Cytoplasm</keyword>
<dbReference type="InterPro" id="IPR023546">
    <property type="entry name" value="MGMT"/>
</dbReference>
<evidence type="ECO:0000256" key="6">
    <source>
        <dbReference type="ARBA" id="ARBA00023204"/>
    </source>
</evidence>